<evidence type="ECO:0000256" key="10">
    <source>
        <dbReference type="ARBA" id="ARBA00022989"/>
    </source>
</evidence>
<comment type="catalytic activity">
    <reaction evidence="1">
        <text>ATP + protein L-histidine = ADP + protein N-phospho-L-histidine.</text>
        <dbReference type="EC" id="2.7.13.3"/>
    </reaction>
</comment>
<protein>
    <recommendedName>
        <fullName evidence="3">histidine kinase</fullName>
        <ecNumber evidence="3">2.7.13.3</ecNumber>
    </recommendedName>
</protein>
<dbReference type="Gene3D" id="3.30.565.10">
    <property type="entry name" value="Histidine kinase-like ATPase, C-terminal domain"/>
    <property type="match status" value="1"/>
</dbReference>
<keyword evidence="11 12" id="KW-0472">Membrane</keyword>
<evidence type="ECO:0000256" key="1">
    <source>
        <dbReference type="ARBA" id="ARBA00000085"/>
    </source>
</evidence>
<organism evidence="14 15">
    <name type="scientific">Erythrobacter westpacificensis</name>
    <dbReference type="NCBI Taxonomy" id="1055231"/>
    <lineage>
        <taxon>Bacteria</taxon>
        <taxon>Pseudomonadati</taxon>
        <taxon>Pseudomonadota</taxon>
        <taxon>Alphaproteobacteria</taxon>
        <taxon>Sphingomonadales</taxon>
        <taxon>Erythrobacteraceae</taxon>
        <taxon>Erythrobacter/Porphyrobacter group</taxon>
        <taxon>Erythrobacter</taxon>
    </lineage>
</organism>
<evidence type="ECO:0000256" key="3">
    <source>
        <dbReference type="ARBA" id="ARBA00012438"/>
    </source>
</evidence>
<feature type="domain" description="CHASE" evidence="13">
    <location>
        <begin position="69"/>
        <end position="282"/>
    </location>
</feature>
<keyword evidence="6 12" id="KW-0812">Transmembrane</keyword>
<proteinExistence type="predicted"/>
<dbReference type="Proteomes" id="UP001500518">
    <property type="component" value="Unassembled WGS sequence"/>
</dbReference>
<dbReference type="InterPro" id="IPR006189">
    <property type="entry name" value="CHASE_dom"/>
</dbReference>
<evidence type="ECO:0000256" key="8">
    <source>
        <dbReference type="ARBA" id="ARBA00022777"/>
    </source>
</evidence>
<evidence type="ECO:0000256" key="6">
    <source>
        <dbReference type="ARBA" id="ARBA00022692"/>
    </source>
</evidence>
<keyword evidence="10 12" id="KW-1133">Transmembrane helix</keyword>
<gene>
    <name evidence="14" type="ORF">GCM10023208_15790</name>
</gene>
<evidence type="ECO:0000256" key="4">
    <source>
        <dbReference type="ARBA" id="ARBA00022553"/>
    </source>
</evidence>
<dbReference type="Gene3D" id="3.30.450.350">
    <property type="entry name" value="CHASE domain"/>
    <property type="match status" value="1"/>
</dbReference>
<dbReference type="InterPro" id="IPR011102">
    <property type="entry name" value="Sig_transdc_His_kinase_HWE"/>
</dbReference>
<keyword evidence="7" id="KW-0547">Nucleotide-binding</keyword>
<keyword evidence="15" id="KW-1185">Reference proteome</keyword>
<sequence length="546" mass="60133">MRYPRGMPLGIFLLISAITILSIFAIERGEYERQAAQLNARATAIASALERRANASSAYLRAGAALLSTMDDVPADDFRRFVSELRLDADYRGAEGIGWAMVVRPSEIAEFEALLAEEAVVETQFYPVFTGNQPFAVPVTYLQPDTERNRRALGYDMYSDPVRRAAMVEAERTSRPTATDAIVLQQEGESEAPGFLIYMPVFEPGAGGRTLKGFIYSPFNAEDFLQSALELEDAGSYGVSLYDDENEGGENTLLAATFDGDLDNRETATRTVTIANNPWRLAVSTREDLGLSGLSMATLIFGLLVASLLMLLVRMLTQQAQEDESALAWFEEQASIRNSLTRELNHRVKNTLANVLSIIALTRRRATDVDEFATGLDGRIRALSATHDLLTQSDWGSTPVKAVIDAELLPYAHNDDHSVEMVGPDVELAPNDALSLGLAVHELATNAAKYGALSKPGGKVSVQWRLVSEDLVRVEWLERGGPPVKQERSRGFGMDLIERIVAHELRHPVELDFDPEGVRCVLLIPVRRPSEFMIRAAKAEQKADDS</sequence>
<evidence type="ECO:0000256" key="2">
    <source>
        <dbReference type="ARBA" id="ARBA00004370"/>
    </source>
</evidence>
<name>A0ABP9K8R5_9SPHN</name>
<evidence type="ECO:0000256" key="7">
    <source>
        <dbReference type="ARBA" id="ARBA00022741"/>
    </source>
</evidence>
<accession>A0ABP9K8R5</accession>
<dbReference type="PANTHER" id="PTHR41523:SF7">
    <property type="entry name" value="HISTIDINE KINASE"/>
    <property type="match status" value="1"/>
</dbReference>
<dbReference type="InterPro" id="IPR042240">
    <property type="entry name" value="CHASE_sf"/>
</dbReference>
<keyword evidence="5" id="KW-0808">Transferase</keyword>
<dbReference type="Pfam" id="PF03924">
    <property type="entry name" value="CHASE"/>
    <property type="match status" value="1"/>
</dbReference>
<keyword evidence="9" id="KW-0067">ATP-binding</keyword>
<evidence type="ECO:0000256" key="11">
    <source>
        <dbReference type="ARBA" id="ARBA00023136"/>
    </source>
</evidence>
<dbReference type="SUPFAM" id="SSF55874">
    <property type="entry name" value="ATPase domain of HSP90 chaperone/DNA topoisomerase II/histidine kinase"/>
    <property type="match status" value="1"/>
</dbReference>
<keyword evidence="8" id="KW-0418">Kinase</keyword>
<comment type="caution">
    <text evidence="14">The sequence shown here is derived from an EMBL/GenBank/DDBJ whole genome shotgun (WGS) entry which is preliminary data.</text>
</comment>
<evidence type="ECO:0000256" key="9">
    <source>
        <dbReference type="ARBA" id="ARBA00022840"/>
    </source>
</evidence>
<dbReference type="Pfam" id="PF07536">
    <property type="entry name" value="HWE_HK"/>
    <property type="match status" value="1"/>
</dbReference>
<evidence type="ECO:0000256" key="5">
    <source>
        <dbReference type="ARBA" id="ARBA00022679"/>
    </source>
</evidence>
<evidence type="ECO:0000259" key="13">
    <source>
        <dbReference type="PROSITE" id="PS50839"/>
    </source>
</evidence>
<reference evidence="15" key="1">
    <citation type="journal article" date="2019" name="Int. J. Syst. Evol. Microbiol.">
        <title>The Global Catalogue of Microorganisms (GCM) 10K type strain sequencing project: providing services to taxonomists for standard genome sequencing and annotation.</title>
        <authorList>
            <consortium name="The Broad Institute Genomics Platform"/>
            <consortium name="The Broad Institute Genome Sequencing Center for Infectious Disease"/>
            <person name="Wu L."/>
            <person name="Ma J."/>
        </authorList>
    </citation>
    <scope>NUCLEOTIDE SEQUENCE [LARGE SCALE GENOMIC DNA]</scope>
    <source>
        <strain evidence="15">JCM 18014</strain>
    </source>
</reference>
<dbReference type="SMART" id="SM01079">
    <property type="entry name" value="CHASE"/>
    <property type="match status" value="1"/>
</dbReference>
<evidence type="ECO:0000313" key="15">
    <source>
        <dbReference type="Proteomes" id="UP001500518"/>
    </source>
</evidence>
<dbReference type="EC" id="2.7.13.3" evidence="3"/>
<evidence type="ECO:0000313" key="14">
    <source>
        <dbReference type="EMBL" id="GAA5053699.1"/>
    </source>
</evidence>
<dbReference type="PANTHER" id="PTHR41523">
    <property type="entry name" value="TWO-COMPONENT SYSTEM SENSOR PROTEIN"/>
    <property type="match status" value="1"/>
</dbReference>
<dbReference type="PROSITE" id="PS50839">
    <property type="entry name" value="CHASE"/>
    <property type="match status" value="1"/>
</dbReference>
<dbReference type="InterPro" id="IPR036890">
    <property type="entry name" value="HATPase_C_sf"/>
</dbReference>
<feature type="transmembrane region" description="Helical" evidence="12">
    <location>
        <begin position="289"/>
        <end position="313"/>
    </location>
</feature>
<comment type="subcellular location">
    <subcellularLocation>
        <location evidence="2">Membrane</location>
    </subcellularLocation>
</comment>
<dbReference type="EMBL" id="BAABHV010000010">
    <property type="protein sequence ID" value="GAA5053699.1"/>
    <property type="molecule type" value="Genomic_DNA"/>
</dbReference>
<dbReference type="SMART" id="SM00911">
    <property type="entry name" value="HWE_HK"/>
    <property type="match status" value="1"/>
</dbReference>
<evidence type="ECO:0000256" key="12">
    <source>
        <dbReference type="SAM" id="Phobius"/>
    </source>
</evidence>
<keyword evidence="4" id="KW-0597">Phosphoprotein</keyword>